<name>A0A8S2ZEX4_9BILA</name>
<gene>
    <name evidence="1" type="ORF">SRO942_LOCUS49617</name>
</gene>
<feature type="non-terminal residue" evidence="1">
    <location>
        <position position="1"/>
    </location>
</feature>
<accession>A0A8S2ZEX4</accession>
<dbReference type="Proteomes" id="UP000681722">
    <property type="component" value="Unassembled WGS sequence"/>
</dbReference>
<organism evidence="1 2">
    <name type="scientific">Didymodactylos carnosus</name>
    <dbReference type="NCBI Taxonomy" id="1234261"/>
    <lineage>
        <taxon>Eukaryota</taxon>
        <taxon>Metazoa</taxon>
        <taxon>Spiralia</taxon>
        <taxon>Gnathifera</taxon>
        <taxon>Rotifera</taxon>
        <taxon>Eurotatoria</taxon>
        <taxon>Bdelloidea</taxon>
        <taxon>Philodinida</taxon>
        <taxon>Philodinidae</taxon>
        <taxon>Didymodactylos</taxon>
    </lineage>
</organism>
<dbReference type="OrthoDB" id="10204192at2759"/>
<dbReference type="AlphaFoldDB" id="A0A8S2ZEX4"/>
<protein>
    <submittedName>
        <fullName evidence="1">Uncharacterized protein</fullName>
    </submittedName>
</protein>
<proteinExistence type="predicted"/>
<dbReference type="EMBL" id="CAJOBC010134302">
    <property type="protein sequence ID" value="CAF4623584.1"/>
    <property type="molecule type" value="Genomic_DNA"/>
</dbReference>
<reference evidence="1" key="1">
    <citation type="submission" date="2021-02" db="EMBL/GenBank/DDBJ databases">
        <authorList>
            <person name="Nowell W R."/>
        </authorList>
    </citation>
    <scope>NUCLEOTIDE SEQUENCE</scope>
</reference>
<comment type="caution">
    <text evidence="1">The sequence shown here is derived from an EMBL/GenBank/DDBJ whole genome shotgun (WGS) entry which is preliminary data.</text>
</comment>
<sequence length="40" mass="4815">MVPFNLGYNFGHLFDDYPSREIRSIMQKFDQDEQNNDYVA</sequence>
<evidence type="ECO:0000313" key="1">
    <source>
        <dbReference type="EMBL" id="CAF4623584.1"/>
    </source>
</evidence>
<evidence type="ECO:0000313" key="2">
    <source>
        <dbReference type="Proteomes" id="UP000681722"/>
    </source>
</evidence>